<name>A0A8S8X7Y2_9PROT</name>
<dbReference type="Proteomes" id="UP000681075">
    <property type="component" value="Unassembled WGS sequence"/>
</dbReference>
<organism evidence="2 3">
    <name type="scientific">Roseiterribacter gracilis</name>
    <dbReference type="NCBI Taxonomy" id="2812848"/>
    <lineage>
        <taxon>Bacteria</taxon>
        <taxon>Pseudomonadati</taxon>
        <taxon>Pseudomonadota</taxon>
        <taxon>Alphaproteobacteria</taxon>
        <taxon>Rhodospirillales</taxon>
        <taxon>Roseiterribacteraceae</taxon>
        <taxon>Roseiterribacter</taxon>
    </lineage>
</organism>
<protein>
    <submittedName>
        <fullName evidence="2">Uncharacterized protein</fullName>
    </submittedName>
</protein>
<keyword evidence="3" id="KW-1185">Reference proteome</keyword>
<dbReference type="EMBL" id="BOPV01000001">
    <property type="protein sequence ID" value="GIL39898.1"/>
    <property type="molecule type" value="Genomic_DNA"/>
</dbReference>
<dbReference type="RefSeq" id="WP_420243017.1">
    <property type="nucleotide sequence ID" value="NZ_BOPV01000001.1"/>
</dbReference>
<comment type="caution">
    <text evidence="2">The sequence shown here is derived from an EMBL/GenBank/DDBJ whole genome shotgun (WGS) entry which is preliminary data.</text>
</comment>
<evidence type="ECO:0000256" key="1">
    <source>
        <dbReference type="SAM" id="MobiDB-lite"/>
    </source>
</evidence>
<reference evidence="2" key="1">
    <citation type="submission" date="2021-02" db="EMBL/GenBank/DDBJ databases">
        <title>Genome sequence of Rhodospirillales sp. strain TMPK1 isolated from soil.</title>
        <authorList>
            <person name="Nakai R."/>
            <person name="Kusada H."/>
            <person name="Tamaki H."/>
        </authorList>
    </citation>
    <scope>NUCLEOTIDE SEQUENCE</scope>
    <source>
        <strain evidence="2">TMPK1</strain>
    </source>
</reference>
<accession>A0A8S8X7Y2</accession>
<gene>
    <name evidence="2" type="ORF">TMPK1_21350</name>
</gene>
<feature type="region of interest" description="Disordered" evidence="1">
    <location>
        <begin position="1"/>
        <end position="58"/>
    </location>
</feature>
<evidence type="ECO:0000313" key="3">
    <source>
        <dbReference type="Proteomes" id="UP000681075"/>
    </source>
</evidence>
<dbReference type="AlphaFoldDB" id="A0A8S8X7Y2"/>
<sequence>MRDPKHPRPIPTAHDPAMFADVPAPQDVAGNIRVTGSPRPSSLDKQNLPHGSDRKGPA</sequence>
<evidence type="ECO:0000313" key="2">
    <source>
        <dbReference type="EMBL" id="GIL39898.1"/>
    </source>
</evidence>
<proteinExistence type="predicted"/>